<comment type="caution">
    <text evidence="2">The sequence shown here is derived from an EMBL/GenBank/DDBJ whole genome shotgun (WGS) entry which is preliminary data.</text>
</comment>
<dbReference type="Proteomes" id="UP001165060">
    <property type="component" value="Unassembled WGS sequence"/>
</dbReference>
<protein>
    <submittedName>
        <fullName evidence="2">Uncharacterized protein</fullName>
    </submittedName>
</protein>
<evidence type="ECO:0000256" key="1">
    <source>
        <dbReference type="SAM" id="Phobius"/>
    </source>
</evidence>
<proteinExistence type="predicted"/>
<keyword evidence="3" id="KW-1185">Reference proteome</keyword>
<sequence>MVDVVLPQTVFDLFLENLQAAPPPVSSVPFFTVAAAFFLLNMIGYVVHNKHRGSDLARDLEFCACQYASDTMRTVVRFFIITSFIRHNFTLTPLMFPLTVLETLFSQVMADRHERRPIVGMTTRQQLGNCLRVTIVEFTGLAGALHLGPILAESVARALAHLPFQSLFAPLLAALGGGRAIELVTEPPTVVQCLMTVVWCPVFDLGLDLGFWTFHFACHKNRFL</sequence>
<gene>
    <name evidence="2" type="ORF">TeGR_g14111</name>
</gene>
<reference evidence="2 3" key="1">
    <citation type="journal article" date="2023" name="Commun. Biol.">
        <title>Genome analysis of Parmales, the sister group of diatoms, reveals the evolutionary specialization of diatoms from phago-mixotrophs to photoautotrophs.</title>
        <authorList>
            <person name="Ban H."/>
            <person name="Sato S."/>
            <person name="Yoshikawa S."/>
            <person name="Yamada K."/>
            <person name="Nakamura Y."/>
            <person name="Ichinomiya M."/>
            <person name="Sato N."/>
            <person name="Blanc-Mathieu R."/>
            <person name="Endo H."/>
            <person name="Kuwata A."/>
            <person name="Ogata H."/>
        </authorList>
    </citation>
    <scope>NUCLEOTIDE SEQUENCE [LARGE SCALE GENOMIC DNA]</scope>
</reference>
<evidence type="ECO:0000313" key="2">
    <source>
        <dbReference type="EMBL" id="GMI52625.1"/>
    </source>
</evidence>
<accession>A0ABQ6NBL9</accession>
<keyword evidence="1" id="KW-0472">Membrane</keyword>
<keyword evidence="1" id="KW-1133">Transmembrane helix</keyword>
<organism evidence="2 3">
    <name type="scientific">Tetraparma gracilis</name>
    <dbReference type="NCBI Taxonomy" id="2962635"/>
    <lineage>
        <taxon>Eukaryota</taxon>
        <taxon>Sar</taxon>
        <taxon>Stramenopiles</taxon>
        <taxon>Ochrophyta</taxon>
        <taxon>Bolidophyceae</taxon>
        <taxon>Parmales</taxon>
        <taxon>Triparmaceae</taxon>
        <taxon>Tetraparma</taxon>
    </lineage>
</organism>
<keyword evidence="1" id="KW-0812">Transmembrane</keyword>
<evidence type="ECO:0000313" key="3">
    <source>
        <dbReference type="Proteomes" id="UP001165060"/>
    </source>
</evidence>
<feature type="transmembrane region" description="Helical" evidence="1">
    <location>
        <begin position="28"/>
        <end position="48"/>
    </location>
</feature>
<dbReference type="EMBL" id="BRYB01006230">
    <property type="protein sequence ID" value="GMI52625.1"/>
    <property type="molecule type" value="Genomic_DNA"/>
</dbReference>
<feature type="non-terminal residue" evidence="2">
    <location>
        <position position="224"/>
    </location>
</feature>
<name>A0ABQ6NBL9_9STRA</name>